<evidence type="ECO:0000313" key="12">
    <source>
        <dbReference type="Proteomes" id="UP000184216"/>
    </source>
</evidence>
<comment type="subcellular location">
    <subcellularLocation>
        <location evidence="1 7">Cell outer membrane</location>
        <topology evidence="1 7">Multi-pass membrane protein</topology>
    </subcellularLocation>
</comment>
<dbReference type="Gene3D" id="2.60.40.1120">
    <property type="entry name" value="Carboxypeptidase-like, regulatory domain"/>
    <property type="match status" value="1"/>
</dbReference>
<accession>A0AB36NUD5</accession>
<evidence type="ECO:0000259" key="9">
    <source>
        <dbReference type="Pfam" id="PF07715"/>
    </source>
</evidence>
<evidence type="ECO:0000313" key="13">
    <source>
        <dbReference type="Proteomes" id="UP000198431"/>
    </source>
</evidence>
<dbReference type="Pfam" id="PF13715">
    <property type="entry name" value="CarbopepD_reg_2"/>
    <property type="match status" value="1"/>
</dbReference>
<dbReference type="InterPro" id="IPR023996">
    <property type="entry name" value="TonB-dep_OMP_SusC/RagA"/>
</dbReference>
<dbReference type="InterPro" id="IPR036942">
    <property type="entry name" value="Beta-barrel_TonB_sf"/>
</dbReference>
<keyword evidence="2 7" id="KW-0813">Transport</keyword>
<keyword evidence="8" id="KW-0732">Signal</keyword>
<dbReference type="AlphaFoldDB" id="A0AB36NUD5"/>
<evidence type="ECO:0000256" key="3">
    <source>
        <dbReference type="ARBA" id="ARBA00022452"/>
    </source>
</evidence>
<name>A0AB36NUD5_9FLAO</name>
<protein>
    <submittedName>
        <fullName evidence="10">SusC/RagA family protein</fullName>
    </submittedName>
    <submittedName>
        <fullName evidence="11">TonB-linked outer membrane protein, SusC/RagA family</fullName>
    </submittedName>
</protein>
<dbReference type="InterPro" id="IPR037066">
    <property type="entry name" value="Plug_dom_sf"/>
</dbReference>
<evidence type="ECO:0000313" key="11">
    <source>
        <dbReference type="EMBL" id="SHN22210.1"/>
    </source>
</evidence>
<dbReference type="Pfam" id="PF07715">
    <property type="entry name" value="Plug"/>
    <property type="match status" value="1"/>
</dbReference>
<dbReference type="Gene3D" id="2.40.170.20">
    <property type="entry name" value="TonB-dependent receptor, beta-barrel domain"/>
    <property type="match status" value="1"/>
</dbReference>
<dbReference type="SUPFAM" id="SSF49464">
    <property type="entry name" value="Carboxypeptidase regulatory domain-like"/>
    <property type="match status" value="1"/>
</dbReference>
<dbReference type="InterPro" id="IPR039426">
    <property type="entry name" value="TonB-dep_rcpt-like"/>
</dbReference>
<keyword evidence="3 7" id="KW-1134">Transmembrane beta strand</keyword>
<evidence type="ECO:0000256" key="2">
    <source>
        <dbReference type="ARBA" id="ARBA00022448"/>
    </source>
</evidence>
<dbReference type="EMBL" id="MUHB01000030">
    <property type="protein sequence ID" value="OXA99230.1"/>
    <property type="molecule type" value="Genomic_DNA"/>
</dbReference>
<dbReference type="Proteomes" id="UP000184216">
    <property type="component" value="Unassembled WGS sequence"/>
</dbReference>
<keyword evidence="6 7" id="KW-0998">Cell outer membrane</keyword>
<evidence type="ECO:0000256" key="6">
    <source>
        <dbReference type="ARBA" id="ARBA00023237"/>
    </source>
</evidence>
<dbReference type="InterPro" id="IPR008969">
    <property type="entry name" value="CarboxyPept-like_regulatory"/>
</dbReference>
<dbReference type="PROSITE" id="PS52016">
    <property type="entry name" value="TONB_DEPENDENT_REC_3"/>
    <property type="match status" value="1"/>
</dbReference>
<dbReference type="Proteomes" id="UP000198431">
    <property type="component" value="Unassembled WGS sequence"/>
</dbReference>
<evidence type="ECO:0000256" key="8">
    <source>
        <dbReference type="SAM" id="SignalP"/>
    </source>
</evidence>
<comment type="caution">
    <text evidence="10">The sequence shown here is derived from an EMBL/GenBank/DDBJ whole genome shotgun (WGS) entry which is preliminary data.</text>
</comment>
<evidence type="ECO:0000256" key="7">
    <source>
        <dbReference type="PROSITE-ProRule" id="PRU01360"/>
    </source>
</evidence>
<keyword evidence="4 7" id="KW-0812">Transmembrane</keyword>
<feature type="domain" description="TonB-dependent receptor plug" evidence="9">
    <location>
        <begin position="115"/>
        <end position="240"/>
    </location>
</feature>
<evidence type="ECO:0000256" key="4">
    <source>
        <dbReference type="ARBA" id="ARBA00022692"/>
    </source>
</evidence>
<comment type="similarity">
    <text evidence="7">Belongs to the TonB-dependent receptor family.</text>
</comment>
<dbReference type="NCBIfam" id="TIGR04057">
    <property type="entry name" value="SusC_RagA_signa"/>
    <property type="match status" value="1"/>
</dbReference>
<gene>
    <name evidence="10" type="ORF">B0A72_22605</name>
    <name evidence="11" type="ORF">SAMN05444387_4773</name>
</gene>
<sequence length="1045" mass="113680">MKNKLSFLLVIALIALLHASAFAQNKVVKGTITDGTGLPVPGVNVLIKGTPNGVSTDMDGSYSISVASGAVLVYSFIGFKKQEITVGNSNVYNVVLKEEDNSLEEVVVVGYGVKKKKDLTGSIVSVGAEEIASRPVVNAVQAMQGKAAGVDITTNERPGTVGTVTIRGARSISASNAPLYVVDGIPLNSRLITDSSTGKISVDPNSGGIDFLNPTDIETIDVLKDASATAIYGSRGANGVIIVTTKKGKNGRFTLNYDTSIMFETIHENAPMMNSAEYIEFRRWGRYYSNPGAFPKGDAPTIENDKLIFLASADPSAWANIEKGWRDSDGNLTATWDGSKVGTTDWTKFVTRTGITQQHTIGVSGGTEKMKAYGSFGYLNNTGTLKGQGYVRYSGTASVDITPTKWFQMGVSLNTSYGVNEYGQSNVGRTAVTTTTGIYATARTNLPYAVPYDNNGVRIDNPGGDSTIRTPVDEDKYSQDQRVSLRAFGSLYAQLDFGAFSSKLDGLKYRINFGPDITSYRDGVYLDGKSAIRSGTSFASLYNERSISYTLDNLIFYNKAVGNHNFGATLLMSQTEYHNEQSSMSANDIKNPANKWNALNPANVTLAGYSSGLTDTGLLSYMGRVNYGYDDKYLLTASGRFDGASQLAPDKRWAFFPSASVAWVINKEKFLENVSWLNQLKMRVGYGVTGNAAVPAYATQPPLIGIVYPNGSGVTNNTSFGNLQLGWEQTSQFNYGIDFSMFNNRISGALDYYTSKTTDLLLKSSVPTTLGVKDTYQNVGETEGNGVELTLNTVNVTLKDFEWSSNFSGSYQQSKIVSLQNGKFDDINNNLFIGESQNVIYGFASNGIWKPEDAVEMAKFNTAAGSNIFSFGNARPVDQNGDYKIDANNDRVIIGSKDPKYIVGLTNTFVYKNVELSFFVYGRMGYLYDTLGENEGAKGSQRAINYYTDNNTNAEYQKPIYSAGTGDPYFPVLGYRNGAFLKMRNISLGYHFDKDLIQKLGISKMKLYCQATNPGMIFSKVKWTDLDTQTTASNRGVTLGLNVEF</sequence>
<organism evidence="10 13">
    <name type="scientific">Flavobacterium pectinovorum</name>
    <dbReference type="NCBI Taxonomy" id="29533"/>
    <lineage>
        <taxon>Bacteria</taxon>
        <taxon>Pseudomonadati</taxon>
        <taxon>Bacteroidota</taxon>
        <taxon>Flavobacteriia</taxon>
        <taxon>Flavobacteriales</taxon>
        <taxon>Flavobacteriaceae</taxon>
        <taxon>Flavobacterium</taxon>
    </lineage>
</organism>
<keyword evidence="5 7" id="KW-0472">Membrane</keyword>
<dbReference type="EMBL" id="FRBX01000010">
    <property type="protein sequence ID" value="SHN22210.1"/>
    <property type="molecule type" value="Genomic_DNA"/>
</dbReference>
<evidence type="ECO:0000313" key="10">
    <source>
        <dbReference type="EMBL" id="OXA99230.1"/>
    </source>
</evidence>
<dbReference type="SUPFAM" id="SSF56935">
    <property type="entry name" value="Porins"/>
    <property type="match status" value="1"/>
</dbReference>
<proteinExistence type="inferred from homology"/>
<feature type="signal peptide" evidence="8">
    <location>
        <begin position="1"/>
        <end position="23"/>
    </location>
</feature>
<keyword evidence="12" id="KW-1185">Reference proteome</keyword>
<reference evidence="11 12" key="2">
    <citation type="submission" date="2016-11" db="EMBL/GenBank/DDBJ databases">
        <authorList>
            <person name="Varghese N."/>
            <person name="Submissions S."/>
        </authorList>
    </citation>
    <scope>NUCLEOTIDE SEQUENCE [LARGE SCALE GENOMIC DNA]</scope>
    <source>
        <strain evidence="11 12">DSM 6368</strain>
    </source>
</reference>
<dbReference type="RefSeq" id="WP_073398346.1">
    <property type="nucleotide sequence ID" value="NZ_FRBX01000010.1"/>
</dbReference>
<dbReference type="InterPro" id="IPR012910">
    <property type="entry name" value="Plug_dom"/>
</dbReference>
<dbReference type="InterPro" id="IPR023997">
    <property type="entry name" value="TonB-dep_OMP_SusC/RagA_CS"/>
</dbReference>
<evidence type="ECO:0000256" key="1">
    <source>
        <dbReference type="ARBA" id="ARBA00004571"/>
    </source>
</evidence>
<evidence type="ECO:0000256" key="5">
    <source>
        <dbReference type="ARBA" id="ARBA00023136"/>
    </source>
</evidence>
<reference evidence="10 13" key="1">
    <citation type="submission" date="2016-11" db="EMBL/GenBank/DDBJ databases">
        <title>Whole genomes of Flavobacteriaceae.</title>
        <authorList>
            <person name="Stine C."/>
            <person name="Li C."/>
            <person name="Tadesse D."/>
        </authorList>
    </citation>
    <scope>NUCLEOTIDE SEQUENCE [LARGE SCALE GENOMIC DNA]</scope>
    <source>
        <strain evidence="10 13">ATCC 19366</strain>
    </source>
</reference>
<dbReference type="Gene3D" id="2.170.130.10">
    <property type="entry name" value="TonB-dependent receptor, plug domain"/>
    <property type="match status" value="1"/>
</dbReference>
<feature type="chain" id="PRO_5044311722" evidence="8">
    <location>
        <begin position="24"/>
        <end position="1045"/>
    </location>
</feature>
<dbReference type="NCBIfam" id="TIGR04056">
    <property type="entry name" value="OMP_RagA_SusC"/>
    <property type="match status" value="1"/>
</dbReference>
<dbReference type="GO" id="GO:0009279">
    <property type="term" value="C:cell outer membrane"/>
    <property type="evidence" value="ECO:0007669"/>
    <property type="project" value="UniProtKB-SubCell"/>
</dbReference>